<dbReference type="AlphaFoldDB" id="A0A9J6B2L3"/>
<reference evidence="2 3" key="1">
    <citation type="submission" date="2020-09" db="EMBL/GenBank/DDBJ databases">
        <title>De no assembly of potato wild relative species, Solanum commersonii.</title>
        <authorList>
            <person name="Cho K."/>
        </authorList>
    </citation>
    <scope>NUCLEOTIDE SEQUENCE [LARGE SCALE GENOMIC DNA]</scope>
    <source>
        <strain evidence="2">LZ3.2</strain>
        <tissue evidence="2">Leaf</tissue>
    </source>
</reference>
<dbReference type="PANTHER" id="PTHR31286:SF179">
    <property type="entry name" value="RNASE H TYPE-1 DOMAIN-CONTAINING PROTEIN"/>
    <property type="match status" value="1"/>
</dbReference>
<dbReference type="Proteomes" id="UP000824120">
    <property type="component" value="Chromosome 1"/>
</dbReference>
<feature type="region of interest" description="Disordered" evidence="1">
    <location>
        <begin position="258"/>
        <end position="285"/>
    </location>
</feature>
<name>A0A9J6B2L3_SOLCO</name>
<evidence type="ECO:0000313" key="3">
    <source>
        <dbReference type="Proteomes" id="UP000824120"/>
    </source>
</evidence>
<comment type="caution">
    <text evidence="2">The sequence shown here is derived from an EMBL/GenBank/DDBJ whole genome shotgun (WGS) entry which is preliminary data.</text>
</comment>
<feature type="compositionally biased region" description="Basic and acidic residues" evidence="1">
    <location>
        <begin position="266"/>
        <end position="275"/>
    </location>
</feature>
<organism evidence="2 3">
    <name type="scientific">Solanum commersonii</name>
    <name type="common">Commerson's wild potato</name>
    <name type="synonym">Commerson's nightshade</name>
    <dbReference type="NCBI Taxonomy" id="4109"/>
    <lineage>
        <taxon>Eukaryota</taxon>
        <taxon>Viridiplantae</taxon>
        <taxon>Streptophyta</taxon>
        <taxon>Embryophyta</taxon>
        <taxon>Tracheophyta</taxon>
        <taxon>Spermatophyta</taxon>
        <taxon>Magnoliopsida</taxon>
        <taxon>eudicotyledons</taxon>
        <taxon>Gunneridae</taxon>
        <taxon>Pentapetalae</taxon>
        <taxon>asterids</taxon>
        <taxon>lamiids</taxon>
        <taxon>Solanales</taxon>
        <taxon>Solanaceae</taxon>
        <taxon>Solanoideae</taxon>
        <taxon>Solaneae</taxon>
        <taxon>Solanum</taxon>
    </lineage>
</organism>
<gene>
    <name evidence="2" type="ORF">H5410_002601</name>
</gene>
<dbReference type="OrthoDB" id="1751950at2759"/>
<evidence type="ECO:0000313" key="2">
    <source>
        <dbReference type="EMBL" id="KAG5630884.1"/>
    </source>
</evidence>
<proteinExistence type="predicted"/>
<dbReference type="InterPro" id="IPR040256">
    <property type="entry name" value="At4g02000-like"/>
</dbReference>
<sequence length="316" mass="36351">MAGATGGQPPMEASPCLPSLLPGNTIGERSYAAILQPITIIWEEEEVEQMIVNEDLEYAYVLIRASRMEDYINLLSKPIFYIAHRNLYYPKRTFKWDPLFDPEEETSIAIAWISLPALPPNFFGRETIFYLAAAVGKPLQVDLATNNKTRPSCARVKVEVDLLGHFPKRVNVGIKKNTGEIVAKWIDIKYDYLPKYCKSYKLQGHNENECFVLHLELYPKEDDNELVDTTKEVALTKDDVEVEKKDKVETVKQKSYNHQESWQENGARRGREWRRGGMSQRWNPKERVVNVDDGLISGNKFNALNENENTDEKDDH</sequence>
<dbReference type="PANTHER" id="PTHR31286">
    <property type="entry name" value="GLYCINE-RICH CELL WALL STRUCTURAL PROTEIN 1.8-LIKE"/>
    <property type="match status" value="1"/>
</dbReference>
<dbReference type="EMBL" id="JACXVP010000001">
    <property type="protein sequence ID" value="KAG5630884.1"/>
    <property type="molecule type" value="Genomic_DNA"/>
</dbReference>
<accession>A0A9J6B2L3</accession>
<keyword evidence="3" id="KW-1185">Reference proteome</keyword>
<protein>
    <recommendedName>
        <fullName evidence="4">DUF4283 domain-containing protein</fullName>
    </recommendedName>
</protein>
<evidence type="ECO:0008006" key="4">
    <source>
        <dbReference type="Google" id="ProtNLM"/>
    </source>
</evidence>
<evidence type="ECO:0000256" key="1">
    <source>
        <dbReference type="SAM" id="MobiDB-lite"/>
    </source>
</evidence>
<feature type="region of interest" description="Disordered" evidence="1">
    <location>
        <begin position="297"/>
        <end position="316"/>
    </location>
</feature>